<proteinExistence type="predicted"/>
<keyword evidence="6" id="KW-0915">Sodium</keyword>
<dbReference type="GO" id="GO:0015297">
    <property type="term" value="F:antiporter activity"/>
    <property type="evidence" value="ECO:0007669"/>
    <property type="project" value="UniProtKB-KW"/>
</dbReference>
<evidence type="ECO:0000256" key="5">
    <source>
        <dbReference type="ARBA" id="ARBA00022989"/>
    </source>
</evidence>
<evidence type="ECO:0000256" key="11">
    <source>
        <dbReference type="SAM" id="Phobius"/>
    </source>
</evidence>
<dbReference type="GO" id="GO:0016020">
    <property type="term" value="C:membrane"/>
    <property type="evidence" value="ECO:0007669"/>
    <property type="project" value="UniProtKB-SubCell"/>
</dbReference>
<evidence type="ECO:0000256" key="8">
    <source>
        <dbReference type="ARBA" id="ARBA00023136"/>
    </source>
</evidence>
<feature type="transmembrane region" description="Helical" evidence="11">
    <location>
        <begin position="533"/>
        <end position="557"/>
    </location>
</feature>
<keyword evidence="2" id="KW-0813">Transport</keyword>
<dbReference type="InterPro" id="IPR038770">
    <property type="entry name" value="Na+/solute_symporter_sf"/>
</dbReference>
<gene>
    <name evidence="13" type="ORF">Daesc_001874</name>
</gene>
<dbReference type="PANTHER" id="PTHR43562">
    <property type="entry name" value="NAPA-TYPE SODIUM/HYDROGEN ANTIPORTER"/>
    <property type="match status" value="1"/>
</dbReference>
<dbReference type="GO" id="GO:0006814">
    <property type="term" value="P:sodium ion transport"/>
    <property type="evidence" value="ECO:0007669"/>
    <property type="project" value="UniProtKB-KW"/>
</dbReference>
<dbReference type="Proteomes" id="UP001369815">
    <property type="component" value="Unassembled WGS sequence"/>
</dbReference>
<protein>
    <recommendedName>
        <fullName evidence="12">Cation/H+ exchanger transmembrane domain-containing protein</fullName>
    </recommendedName>
</protein>
<dbReference type="Gene3D" id="1.20.1530.20">
    <property type="match status" value="2"/>
</dbReference>
<comment type="subcellular location">
    <subcellularLocation>
        <location evidence="1">Membrane</location>
        <topology evidence="1">Multi-pass membrane protein</topology>
    </subcellularLocation>
</comment>
<evidence type="ECO:0000256" key="4">
    <source>
        <dbReference type="ARBA" id="ARBA00022692"/>
    </source>
</evidence>
<keyword evidence="3" id="KW-0050">Antiport</keyword>
<sequence>MPSLPYHEPSIIQLLTLSSFLLVLNGINAMLDRALYCGLVGQVLVGVAWGAPGGNWLSSDLQQAIVQLGYLGLVLLVFEGGAATRAGAVRRNLALSGGVAATGVAAPMALGFAVLGPLVGGTATQGFAAGAALCSTSLGTTFAVLEASGLADTRVGTVLGTAAMMDDVLGLVMVQIVSSLGSGATAEGGNGQVNIDVGNTVLRPVLVSLAFAGMVPVACRFVLRPVVIPLVKKARTTGNRREETGWWWCRWNLLDSKHTVFLAQTALLVALVVSASFAGASVLLAAYLAGIVVSWWQDSVSSDEDSTNERGSGIPQEGSSRGESPGLSRASEEPTVRAAGNGSDTSATSQTPVSRESQQLKSEHSALDIYETYYSQAVSRILKPFFFASIGFSIPISDMFSGEVVWRGVIYGILMAIGKMMCGLWLVRIPLSASGLTSTFVSFVSSRYQALFSRFRRPRKSTSSSPVKNRTVTEGVQLEPVSVITPQPAEDEISEGTREVGDQSRGTEQQPAPTSREGGGLGENATPAKPLSLYPAAIVSCAMVARGEIGFLISAVAESKGVFQRPSDNAKSEGASELFLVVTWAIVLCTIAGPICVGTLVRRVKKLEAQAAKAGGERDEECSWCLGRPVNLVILVMI</sequence>
<evidence type="ECO:0000256" key="2">
    <source>
        <dbReference type="ARBA" id="ARBA00022448"/>
    </source>
</evidence>
<accession>A0AAX6MVF1</accession>
<feature type="transmembrane region" description="Helical" evidence="11">
    <location>
        <begin position="34"/>
        <end position="52"/>
    </location>
</feature>
<feature type="transmembrane region" description="Helical" evidence="11">
    <location>
        <begin position="577"/>
        <end position="601"/>
    </location>
</feature>
<keyword evidence="4 11" id="KW-0812">Transmembrane</keyword>
<evidence type="ECO:0000313" key="13">
    <source>
        <dbReference type="EMBL" id="KAK6956595.1"/>
    </source>
</evidence>
<feature type="transmembrane region" description="Helical" evidence="11">
    <location>
        <begin position="201"/>
        <end position="223"/>
    </location>
</feature>
<feature type="transmembrane region" description="Helical" evidence="11">
    <location>
        <begin position="266"/>
        <end position="296"/>
    </location>
</feature>
<evidence type="ECO:0000313" key="14">
    <source>
        <dbReference type="Proteomes" id="UP001369815"/>
    </source>
</evidence>
<evidence type="ECO:0000256" key="9">
    <source>
        <dbReference type="ARBA" id="ARBA00023201"/>
    </source>
</evidence>
<feature type="transmembrane region" description="Helical" evidence="11">
    <location>
        <begin position="127"/>
        <end position="145"/>
    </location>
</feature>
<feature type="region of interest" description="Disordered" evidence="10">
    <location>
        <begin position="487"/>
        <end position="526"/>
    </location>
</feature>
<keyword evidence="5 11" id="KW-1133">Transmembrane helix</keyword>
<evidence type="ECO:0000256" key="7">
    <source>
        <dbReference type="ARBA" id="ARBA00023065"/>
    </source>
</evidence>
<feature type="compositionally biased region" description="Polar residues" evidence="10">
    <location>
        <begin position="504"/>
        <end position="513"/>
    </location>
</feature>
<feature type="domain" description="Cation/H+ exchanger transmembrane" evidence="12">
    <location>
        <begin position="39"/>
        <end position="297"/>
    </location>
</feature>
<feature type="transmembrane region" description="Helical" evidence="11">
    <location>
        <begin position="6"/>
        <end position="27"/>
    </location>
</feature>
<dbReference type="AlphaFoldDB" id="A0AAX6MVF1"/>
<keyword evidence="9" id="KW-0739">Sodium transport</keyword>
<reference evidence="13 14" key="1">
    <citation type="journal article" date="2024" name="Front Chem Biol">
        <title>Unveiling the potential of Daldinia eschscholtzii MFLUCC 19-0629 through bioactivity and bioinformatics studies for enhanced sustainable agriculture production.</title>
        <authorList>
            <person name="Brooks S."/>
            <person name="Weaver J.A."/>
            <person name="Klomchit A."/>
            <person name="Alharthi S.A."/>
            <person name="Onlamun T."/>
            <person name="Nurani R."/>
            <person name="Vong T.K."/>
            <person name="Alberti F."/>
            <person name="Greco C."/>
        </authorList>
    </citation>
    <scope>NUCLEOTIDE SEQUENCE [LARGE SCALE GENOMIC DNA]</scope>
    <source>
        <strain evidence="13">MFLUCC 19-0629</strain>
    </source>
</reference>
<feature type="transmembrane region" description="Helical" evidence="11">
    <location>
        <begin position="64"/>
        <end position="81"/>
    </location>
</feature>
<evidence type="ECO:0000256" key="1">
    <source>
        <dbReference type="ARBA" id="ARBA00004141"/>
    </source>
</evidence>
<evidence type="ECO:0000256" key="3">
    <source>
        <dbReference type="ARBA" id="ARBA00022449"/>
    </source>
</evidence>
<keyword evidence="14" id="KW-1185">Reference proteome</keyword>
<evidence type="ECO:0000259" key="12">
    <source>
        <dbReference type="Pfam" id="PF00999"/>
    </source>
</evidence>
<comment type="caution">
    <text evidence="13">The sequence shown here is derived from an EMBL/GenBank/DDBJ whole genome shotgun (WGS) entry which is preliminary data.</text>
</comment>
<evidence type="ECO:0000256" key="10">
    <source>
        <dbReference type="SAM" id="MobiDB-lite"/>
    </source>
</evidence>
<keyword evidence="7" id="KW-0406">Ion transport</keyword>
<feature type="transmembrane region" description="Helical" evidence="11">
    <location>
        <begin position="408"/>
        <end position="427"/>
    </location>
</feature>
<feature type="transmembrane region" description="Helical" evidence="11">
    <location>
        <begin position="93"/>
        <end position="115"/>
    </location>
</feature>
<dbReference type="GO" id="GO:1902600">
    <property type="term" value="P:proton transmembrane transport"/>
    <property type="evidence" value="ECO:0007669"/>
    <property type="project" value="InterPro"/>
</dbReference>
<dbReference type="EMBL" id="JBANMG010000002">
    <property type="protein sequence ID" value="KAK6956595.1"/>
    <property type="molecule type" value="Genomic_DNA"/>
</dbReference>
<feature type="region of interest" description="Disordered" evidence="10">
    <location>
        <begin position="302"/>
        <end position="360"/>
    </location>
</feature>
<evidence type="ECO:0000256" key="6">
    <source>
        <dbReference type="ARBA" id="ARBA00023053"/>
    </source>
</evidence>
<keyword evidence="8 11" id="KW-0472">Membrane</keyword>
<feature type="compositionally biased region" description="Polar residues" evidence="10">
    <location>
        <begin position="342"/>
        <end position="360"/>
    </location>
</feature>
<feature type="transmembrane region" description="Helical" evidence="11">
    <location>
        <begin position="157"/>
        <end position="181"/>
    </location>
</feature>
<dbReference type="PANTHER" id="PTHR43562:SF3">
    <property type="entry name" value="SODIUM ION_PROTON EXCHANGER (EUROFUNG)"/>
    <property type="match status" value="1"/>
</dbReference>
<dbReference type="Pfam" id="PF00999">
    <property type="entry name" value="Na_H_Exchanger"/>
    <property type="match status" value="1"/>
</dbReference>
<organism evidence="13 14">
    <name type="scientific">Daldinia eschscholtzii</name>
    <dbReference type="NCBI Taxonomy" id="292717"/>
    <lineage>
        <taxon>Eukaryota</taxon>
        <taxon>Fungi</taxon>
        <taxon>Dikarya</taxon>
        <taxon>Ascomycota</taxon>
        <taxon>Pezizomycotina</taxon>
        <taxon>Sordariomycetes</taxon>
        <taxon>Xylariomycetidae</taxon>
        <taxon>Xylariales</taxon>
        <taxon>Hypoxylaceae</taxon>
        <taxon>Daldinia</taxon>
    </lineage>
</organism>
<name>A0AAX6MVF1_9PEZI</name>
<dbReference type="InterPro" id="IPR006153">
    <property type="entry name" value="Cation/H_exchanger_TM"/>
</dbReference>